<evidence type="ECO:0000256" key="1">
    <source>
        <dbReference type="SAM" id="Coils"/>
    </source>
</evidence>
<reference evidence="2 3" key="1">
    <citation type="submission" date="2020-08" db="EMBL/GenBank/DDBJ databases">
        <title>Genomic Encyclopedia of Type Strains, Phase IV (KMG-IV): sequencing the most valuable type-strain genomes for metagenomic binning, comparative biology and taxonomic classification.</title>
        <authorList>
            <person name="Goeker M."/>
        </authorList>
    </citation>
    <scope>NUCLEOTIDE SEQUENCE [LARGE SCALE GENOMIC DNA]</scope>
    <source>
        <strain evidence="2 3">DSM 12252</strain>
    </source>
</reference>
<dbReference type="Proteomes" id="UP000590740">
    <property type="component" value="Unassembled WGS sequence"/>
</dbReference>
<protein>
    <submittedName>
        <fullName evidence="2">HlyD family secretion protein</fullName>
    </submittedName>
</protein>
<evidence type="ECO:0000313" key="2">
    <source>
        <dbReference type="EMBL" id="MBB5032699.1"/>
    </source>
</evidence>
<sequence>MKQLFLSLGVLVFILGLCGCEKPPSNVLQGYVEGEFVYVSAPLGGKLTKLNVQRGAQVKLGDVLFALEDVAETAVRDEAAQRLQQAKNTLEDAKKGKRPTEIASLEAQLKQAREASALAEIEFARQMELTKSGAVAVDSTDQARSANIQNHKRVEQLEADLKTANLGMRSDAVAALEAEVKAREATLAKAAWDLSQKQQSAPQAGVVNDTLYREGEMVAASRPVVSLLPPANIKVRTFVPQTRLAKLKVGDAVKVHLDGAAEALNAKVSFIAPQAEYTPPVIYSQENRSKLVFMIELRFDDAVAATLHPGQPVDVEFAP</sequence>
<name>A0A7W7YAM8_9BACT</name>
<dbReference type="PROSITE" id="PS51257">
    <property type="entry name" value="PROKAR_LIPOPROTEIN"/>
    <property type="match status" value="1"/>
</dbReference>
<evidence type="ECO:0000313" key="3">
    <source>
        <dbReference type="Proteomes" id="UP000590740"/>
    </source>
</evidence>
<feature type="coiled-coil region" evidence="1">
    <location>
        <begin position="76"/>
        <end position="122"/>
    </location>
</feature>
<accession>A0A7W7YAM8</accession>
<gene>
    <name evidence="2" type="ORF">HNQ65_002281</name>
</gene>
<dbReference type="EMBL" id="JACHIG010000004">
    <property type="protein sequence ID" value="MBB5032699.1"/>
    <property type="molecule type" value="Genomic_DNA"/>
</dbReference>
<dbReference type="AlphaFoldDB" id="A0A7W7YAM8"/>
<proteinExistence type="predicted"/>
<dbReference type="SUPFAM" id="SSF111369">
    <property type="entry name" value="HlyD-like secretion proteins"/>
    <property type="match status" value="2"/>
</dbReference>
<dbReference type="GO" id="GO:0005886">
    <property type="term" value="C:plasma membrane"/>
    <property type="evidence" value="ECO:0007669"/>
    <property type="project" value="TreeGrafter"/>
</dbReference>
<dbReference type="Gene3D" id="2.40.50.100">
    <property type="match status" value="1"/>
</dbReference>
<dbReference type="RefSeq" id="WP_184339612.1">
    <property type="nucleotide sequence ID" value="NZ_JACHIG010000004.1"/>
</dbReference>
<dbReference type="PANTHER" id="PTHR30438">
    <property type="entry name" value="36 KDA ANTIGEN-RELATED"/>
    <property type="match status" value="1"/>
</dbReference>
<keyword evidence="1" id="KW-0175">Coiled coil</keyword>
<dbReference type="PANTHER" id="PTHR30438:SF2">
    <property type="entry name" value="MEMBRANE PROTEIN"/>
    <property type="match status" value="1"/>
</dbReference>
<dbReference type="Gene3D" id="2.40.30.170">
    <property type="match status" value="1"/>
</dbReference>
<keyword evidence="3" id="KW-1185">Reference proteome</keyword>
<organism evidence="2 3">
    <name type="scientific">Prosthecobacter vanneervenii</name>
    <dbReference type="NCBI Taxonomy" id="48466"/>
    <lineage>
        <taxon>Bacteria</taxon>
        <taxon>Pseudomonadati</taxon>
        <taxon>Verrucomicrobiota</taxon>
        <taxon>Verrucomicrobiia</taxon>
        <taxon>Verrucomicrobiales</taxon>
        <taxon>Verrucomicrobiaceae</taxon>
        <taxon>Prosthecobacter</taxon>
    </lineage>
</organism>
<dbReference type="Gene3D" id="1.10.287.470">
    <property type="entry name" value="Helix hairpin bin"/>
    <property type="match status" value="1"/>
</dbReference>
<comment type="caution">
    <text evidence="2">The sequence shown here is derived from an EMBL/GenBank/DDBJ whole genome shotgun (WGS) entry which is preliminary data.</text>
</comment>